<dbReference type="Gene3D" id="3.50.30.30">
    <property type="match status" value="1"/>
</dbReference>
<dbReference type="OrthoDB" id="8118055at2759"/>
<dbReference type="InterPro" id="IPR044674">
    <property type="entry name" value="EDEM1/2/3"/>
</dbReference>
<feature type="compositionally biased region" description="Acidic residues" evidence="8">
    <location>
        <begin position="1060"/>
        <end position="1076"/>
    </location>
</feature>
<dbReference type="PANTHER" id="PTHR45679">
    <property type="entry name" value="ER DEGRADATION-ENHANCING ALPHA-MANNOSIDASE-LIKE PROTEIN 2"/>
    <property type="match status" value="1"/>
</dbReference>
<dbReference type="SUPFAM" id="SSF48225">
    <property type="entry name" value="Seven-hairpin glycosidases"/>
    <property type="match status" value="1"/>
</dbReference>
<feature type="compositionally biased region" description="Polar residues" evidence="8">
    <location>
        <begin position="1094"/>
        <end position="1108"/>
    </location>
</feature>
<evidence type="ECO:0000256" key="3">
    <source>
        <dbReference type="ARBA" id="ARBA00022824"/>
    </source>
</evidence>
<dbReference type="InterPro" id="IPR003137">
    <property type="entry name" value="PA_domain"/>
</dbReference>
<keyword evidence="6" id="KW-0106">Calcium</keyword>
<accession>R7TQT7</accession>
<evidence type="ECO:0000256" key="7">
    <source>
        <dbReference type="RuleBase" id="RU361193"/>
    </source>
</evidence>
<dbReference type="InterPro" id="IPR046450">
    <property type="entry name" value="PA_dom_sf"/>
</dbReference>
<feature type="binding site" evidence="6">
    <location>
        <position position="473"/>
    </location>
    <ligand>
        <name>Ca(2+)</name>
        <dbReference type="ChEBI" id="CHEBI:29108"/>
    </ligand>
</feature>
<dbReference type="PANTHER" id="PTHR45679:SF2">
    <property type="entry name" value="ER DEGRADATION-ENHANCING ALPHA-MANNOSIDASE-LIKE PROTEIN 3"/>
    <property type="match status" value="1"/>
</dbReference>
<protein>
    <recommendedName>
        <fullName evidence="7">alpha-1,2-Mannosidase</fullName>
        <ecNumber evidence="7">3.2.1.-</ecNumber>
    </recommendedName>
</protein>
<feature type="domain" description="PA" evidence="10">
    <location>
        <begin position="662"/>
        <end position="753"/>
    </location>
</feature>
<keyword evidence="13" id="KW-1185">Reference proteome</keyword>
<gene>
    <name evidence="11" type="ORF">CAPTEDRAFT_219288</name>
</gene>
<evidence type="ECO:0000313" key="11">
    <source>
        <dbReference type="EMBL" id="ELT95927.1"/>
    </source>
</evidence>
<feature type="compositionally biased region" description="Basic and acidic residues" evidence="8">
    <location>
        <begin position="1077"/>
        <end position="1087"/>
    </location>
</feature>
<keyword evidence="7" id="KW-0326">Glycosidase</keyword>
<evidence type="ECO:0000256" key="5">
    <source>
        <dbReference type="PIRSR" id="PIRSR601382-1"/>
    </source>
</evidence>
<dbReference type="EC" id="3.2.1.-" evidence="7"/>
<dbReference type="EMBL" id="AMQN01002339">
    <property type="status" value="NOT_ANNOTATED_CDS"/>
    <property type="molecule type" value="Genomic_DNA"/>
</dbReference>
<reference evidence="11 13" key="2">
    <citation type="journal article" date="2013" name="Nature">
        <title>Insights into bilaterian evolution from three spiralian genomes.</title>
        <authorList>
            <person name="Simakov O."/>
            <person name="Marletaz F."/>
            <person name="Cho S.J."/>
            <person name="Edsinger-Gonzales E."/>
            <person name="Havlak P."/>
            <person name="Hellsten U."/>
            <person name="Kuo D.H."/>
            <person name="Larsson T."/>
            <person name="Lv J."/>
            <person name="Arendt D."/>
            <person name="Savage R."/>
            <person name="Osoegawa K."/>
            <person name="de Jong P."/>
            <person name="Grimwood J."/>
            <person name="Chapman J.A."/>
            <person name="Shapiro H."/>
            <person name="Aerts A."/>
            <person name="Otillar R.P."/>
            <person name="Terry A.Y."/>
            <person name="Boore J.L."/>
            <person name="Grigoriev I.V."/>
            <person name="Lindberg D.R."/>
            <person name="Seaver E.C."/>
            <person name="Weisblat D.A."/>
            <person name="Putnam N.H."/>
            <person name="Rokhsar D.S."/>
        </authorList>
    </citation>
    <scope>NUCLEOTIDE SEQUENCE</scope>
    <source>
        <strain evidence="11 13">I ESC-2004</strain>
    </source>
</reference>
<feature type="region of interest" description="Disordered" evidence="8">
    <location>
        <begin position="1052"/>
        <end position="1114"/>
    </location>
</feature>
<keyword evidence="6" id="KW-0479">Metal-binding</keyword>
<evidence type="ECO:0000256" key="6">
    <source>
        <dbReference type="PIRSR" id="PIRSR601382-2"/>
    </source>
</evidence>
<reference evidence="12" key="3">
    <citation type="submission" date="2015-06" db="UniProtKB">
        <authorList>
            <consortium name="EnsemblMetazoa"/>
        </authorList>
    </citation>
    <scope>IDENTIFICATION</scope>
</reference>
<dbReference type="FunCoup" id="R7TQT7">
    <property type="interactions" value="1720"/>
</dbReference>
<evidence type="ECO:0000313" key="12">
    <source>
        <dbReference type="EnsemblMetazoa" id="CapteP219288"/>
    </source>
</evidence>
<keyword evidence="3" id="KW-0256">Endoplasmic reticulum</keyword>
<feature type="active site" description="Proton donor" evidence="5">
    <location>
        <position position="369"/>
    </location>
</feature>
<dbReference type="OMA" id="RRWDRRE"/>
<dbReference type="EnsemblMetazoa" id="CapteT219288">
    <property type="protein sequence ID" value="CapteP219288"/>
    <property type="gene ID" value="CapteG219288"/>
</dbReference>
<organism evidence="11">
    <name type="scientific">Capitella teleta</name>
    <name type="common">Polychaete worm</name>
    <dbReference type="NCBI Taxonomy" id="283909"/>
    <lineage>
        <taxon>Eukaryota</taxon>
        <taxon>Metazoa</taxon>
        <taxon>Spiralia</taxon>
        <taxon>Lophotrochozoa</taxon>
        <taxon>Annelida</taxon>
        <taxon>Polychaeta</taxon>
        <taxon>Sedentaria</taxon>
        <taxon>Scolecida</taxon>
        <taxon>Capitellidae</taxon>
        <taxon>Capitella</taxon>
    </lineage>
</organism>
<evidence type="ECO:0000256" key="9">
    <source>
        <dbReference type="SAM" id="SignalP"/>
    </source>
</evidence>
<dbReference type="Proteomes" id="UP000014760">
    <property type="component" value="Unassembled WGS sequence"/>
</dbReference>
<dbReference type="Pfam" id="PF02225">
    <property type="entry name" value="PA"/>
    <property type="match status" value="1"/>
</dbReference>
<feature type="active site" evidence="5">
    <location>
        <position position="275"/>
    </location>
</feature>
<comment type="cofactor">
    <cofactor evidence="6">
        <name>Ca(2+)</name>
        <dbReference type="ChEBI" id="CHEBI:29108"/>
    </cofactor>
</comment>
<dbReference type="AlphaFoldDB" id="R7TQT7"/>
<sequence length="1114" mass="125651">MESAQLVRAILLLAVFVTLSQPTNGMSLAEKRVLREKTKEMFQHAYGSYMDNAYPADELMPLSCKGRYRETQPSRGDIDDSLGNFSLTLIDTLDTLVLLGEIAEFERAVKLVIKDVSFDSDLVVSVFETNIRILGGLLGGHAMADVLKKRGVVMQWYNNELLDKALDVGFRLLPAFNTSTGIPYPKVNLRHGVNPDLSRTGREKDTCTACAGTMILEFSALSRLSGESIFEEKASKAMEYLWRARHRSSDLVGTVINIHNGDWVRRESGVGAGIDSYYEYLMKAYILLGDETYLHRFNKHYRAIKKYINQGPLLLDVHMHRPLTNTRNFMDSLLAFWPGLQVLKGDLKSAIEIHEMLFQVMQRHSFLPEAFTSDFRVHWAHHPLRPEFLESTYFIYKATGDPHYLEVGRMVLENLEAHARVLCGFAAIKDVTTLRLEDQMDSYLLAETFKYLYLLFSEKEDLIIDIDEFVFTTEAHLLPLSHSLQTHPNASNQNPDYSASFDSYDYDLDEDFDRSCPNNHNNLNGNHNFAQNLREPLQNMVQNLCPSPKSERKPRIRASEFMAGNPDQLVILAEMGIKIVTMSDGRVQLLHTAAEAKSSEEAEEGMVFMQEMIELSKSQAQQVQHEPRVVQLLSHPYLGNLVLNAGPAQFGSELKNSAGLEGGVVKVDPYSGCGPVNNYNELKGKIGIVQRGDCMFVEKARNIQTAGGIGGIVVDNSPESSSDITPLFAMSGDGTNDIQIPMVFVFDKEAQQIFQAIQENIDVQILLGYRSKRTDDVMRNLLQQKNKSKGSREIVPEDEATTLLLEFLNILALDTLGLGVRDVWNAESVQREQYAQKNGDSEMVYVDDETLEEKELDAEARGRLLCSELIKSLKKQTNFDEVISEEEQLAYQQAMQLILGLKMSNTKEEAPQEMLDLVRFIASRLTLEKIAISTSDTLSQEIDDVLEDYIHKKLDEVVMEAEETVHKAEGERRTVPVDLLERMQEDRKRGKQEGLLGKFLPPNVQAAPAWMQLKPGEIYVDEDGMVFASLKADEFIDKSRQEKDSNGKVYYRVSSRTDSEDKDEDSDTFDLGDEVVEERRSYLEDGVRGPSTGEEGNSGASFMESSSQVDKDEL</sequence>
<dbReference type="GO" id="GO:0004571">
    <property type="term" value="F:mannosyl-oligosaccharide 1,2-alpha-mannosidase activity"/>
    <property type="evidence" value="ECO:0007669"/>
    <property type="project" value="InterPro"/>
</dbReference>
<proteinExistence type="inferred from homology"/>
<dbReference type="EMBL" id="AMQN01002338">
    <property type="status" value="NOT_ANNOTATED_CDS"/>
    <property type="molecule type" value="Genomic_DNA"/>
</dbReference>
<feature type="chain" id="PRO_5010979147" description="alpha-1,2-Mannosidase" evidence="9">
    <location>
        <begin position="26"/>
        <end position="1114"/>
    </location>
</feature>
<dbReference type="GO" id="GO:0005975">
    <property type="term" value="P:carbohydrate metabolic process"/>
    <property type="evidence" value="ECO:0007669"/>
    <property type="project" value="InterPro"/>
</dbReference>
<evidence type="ECO:0000256" key="1">
    <source>
        <dbReference type="ARBA" id="ARBA00004240"/>
    </source>
</evidence>
<dbReference type="EMBL" id="KB308962">
    <property type="protein sequence ID" value="ELT95927.1"/>
    <property type="molecule type" value="Genomic_DNA"/>
</dbReference>
<dbReference type="Gene3D" id="1.50.10.10">
    <property type="match status" value="1"/>
</dbReference>
<reference evidence="13" key="1">
    <citation type="submission" date="2012-12" db="EMBL/GenBank/DDBJ databases">
        <authorList>
            <person name="Hellsten U."/>
            <person name="Grimwood J."/>
            <person name="Chapman J.A."/>
            <person name="Shapiro H."/>
            <person name="Aerts A."/>
            <person name="Otillar R.P."/>
            <person name="Terry A.Y."/>
            <person name="Boore J.L."/>
            <person name="Simakov O."/>
            <person name="Marletaz F."/>
            <person name="Cho S.-J."/>
            <person name="Edsinger-Gonzales E."/>
            <person name="Havlak P."/>
            <person name="Kuo D.-H."/>
            <person name="Larsson T."/>
            <person name="Lv J."/>
            <person name="Arendt D."/>
            <person name="Savage R."/>
            <person name="Osoegawa K."/>
            <person name="de Jong P."/>
            <person name="Lindberg D.R."/>
            <person name="Seaver E.C."/>
            <person name="Weisblat D.A."/>
            <person name="Putnam N.H."/>
            <person name="Grigoriev I.V."/>
            <person name="Rokhsar D.S."/>
        </authorList>
    </citation>
    <scope>NUCLEOTIDE SEQUENCE</scope>
    <source>
        <strain evidence="13">I ESC-2004</strain>
    </source>
</reference>
<dbReference type="InterPro" id="IPR036026">
    <property type="entry name" value="Seven-hairpin_glycosidases"/>
</dbReference>
<feature type="active site" description="Proton donor" evidence="5">
    <location>
        <position position="128"/>
    </location>
</feature>
<dbReference type="InterPro" id="IPR001382">
    <property type="entry name" value="Glyco_hydro_47"/>
</dbReference>
<dbReference type="HOGENOM" id="CLU_003818_4_1_1"/>
<dbReference type="GO" id="GO:1904380">
    <property type="term" value="P:endoplasmic reticulum mannose trimming"/>
    <property type="evidence" value="ECO:0007669"/>
    <property type="project" value="InterPro"/>
</dbReference>
<feature type="active site" evidence="5">
    <location>
        <position position="387"/>
    </location>
</feature>
<keyword evidence="9" id="KW-0732">Signal</keyword>
<evidence type="ECO:0000256" key="4">
    <source>
        <dbReference type="ARBA" id="ARBA00023180"/>
    </source>
</evidence>
<dbReference type="EMBL" id="AMQN01002340">
    <property type="status" value="NOT_ANNOTATED_CDS"/>
    <property type="molecule type" value="Genomic_DNA"/>
</dbReference>
<keyword evidence="7" id="KW-0378">Hydrolase</keyword>
<evidence type="ECO:0000313" key="13">
    <source>
        <dbReference type="Proteomes" id="UP000014760"/>
    </source>
</evidence>
<dbReference type="Pfam" id="PF01532">
    <property type="entry name" value="Glyco_hydro_47"/>
    <property type="match status" value="1"/>
</dbReference>
<name>R7TQT7_CAPTE</name>
<dbReference type="GO" id="GO:0016020">
    <property type="term" value="C:membrane"/>
    <property type="evidence" value="ECO:0007669"/>
    <property type="project" value="InterPro"/>
</dbReference>
<dbReference type="SUPFAM" id="SSF52025">
    <property type="entry name" value="PA domain"/>
    <property type="match status" value="1"/>
</dbReference>
<keyword evidence="4" id="KW-0325">Glycoprotein</keyword>
<dbReference type="GO" id="GO:0044322">
    <property type="term" value="C:endoplasmic reticulum quality control compartment"/>
    <property type="evidence" value="ECO:0007669"/>
    <property type="project" value="GOC"/>
</dbReference>
<evidence type="ECO:0000256" key="2">
    <source>
        <dbReference type="ARBA" id="ARBA00007658"/>
    </source>
</evidence>
<dbReference type="GO" id="GO:0005509">
    <property type="term" value="F:calcium ion binding"/>
    <property type="evidence" value="ECO:0007669"/>
    <property type="project" value="InterPro"/>
</dbReference>
<evidence type="ECO:0000256" key="8">
    <source>
        <dbReference type="SAM" id="MobiDB-lite"/>
    </source>
</evidence>
<dbReference type="PRINTS" id="PR00747">
    <property type="entry name" value="GLYHDRLASE47"/>
</dbReference>
<comment type="subcellular location">
    <subcellularLocation>
        <location evidence="1">Endoplasmic reticulum</location>
    </subcellularLocation>
</comment>
<evidence type="ECO:0000259" key="10">
    <source>
        <dbReference type="Pfam" id="PF02225"/>
    </source>
</evidence>
<dbReference type="InterPro" id="IPR012341">
    <property type="entry name" value="6hp_glycosidase-like_sf"/>
</dbReference>
<dbReference type="STRING" id="283909.R7TQT7"/>
<comment type="similarity">
    <text evidence="2 7">Belongs to the glycosyl hydrolase 47 family.</text>
</comment>
<feature type="signal peptide" evidence="9">
    <location>
        <begin position="1"/>
        <end position="25"/>
    </location>
</feature>